<dbReference type="OrthoDB" id="6362633at2759"/>
<dbReference type="EMBL" id="CP017822">
    <property type="protein sequence ID" value="APA12637.1"/>
    <property type="molecule type" value="Genomic_DNA"/>
</dbReference>
<dbReference type="PANTHER" id="PTHR10285">
    <property type="entry name" value="URIDINE KINASE"/>
    <property type="match status" value="1"/>
</dbReference>
<dbReference type="Proteomes" id="UP000177798">
    <property type="component" value="Chromosome 9"/>
</dbReference>
<gene>
    <name evidence="2" type="ORF">sscle_09g074070</name>
</gene>
<dbReference type="Gene3D" id="3.40.50.300">
    <property type="entry name" value="P-loop containing nucleotide triphosphate hydrolases"/>
    <property type="match status" value="1"/>
</dbReference>
<protein>
    <recommendedName>
        <fullName evidence="1">Phosphoribulokinase/uridine kinase domain-containing protein</fullName>
    </recommendedName>
</protein>
<reference evidence="3" key="1">
    <citation type="journal article" date="2017" name="Genome Biol. Evol.">
        <title>The complete genome sequence of the phytopathogenic fungus Sclerotinia sclerotiorum reveals insights into the genome architecture of broad host range pathogens.</title>
        <authorList>
            <person name="Derbyshire M."/>
            <person name="Denton-Giles M."/>
            <person name="Hegedus D."/>
            <person name="Seifbarghy S."/>
            <person name="Rollins J."/>
            <person name="van Kan J."/>
            <person name="Seidl M.F."/>
            <person name="Faino L."/>
            <person name="Mbengue M."/>
            <person name="Navaud O."/>
            <person name="Raffaele S."/>
            <person name="Hammond-Kosack K."/>
            <person name="Heard S."/>
            <person name="Oliver R."/>
        </authorList>
    </citation>
    <scope>NUCLEOTIDE SEQUENCE [LARGE SCALE GENOMIC DNA]</scope>
    <source>
        <strain evidence="3">ATCC 18683 / 1980 / Ss-1</strain>
    </source>
</reference>
<sequence length="237" mass="26429">MEDQVTKLTEKVWGNFQTIPPNARYLVAVSGIPGSGKTTLAATITKRLNALQESHSNKTSLPPIAGFIPMDGYHLTRAQLSAMPDPAHAHARRGAEFTFDGLSFLSLIQKIREPLTSSTITIHAPSFDHALKDPKANDIPIEPTTRILVFEGNYLSLDKEPWRSAAKLMDQLWFVDVDFKVARKRLIPRHVRAGIADNEEEAEKRVLENDLVNGEEIVKGRMSVHEVIVSTDDVAWK</sequence>
<evidence type="ECO:0000313" key="3">
    <source>
        <dbReference type="Proteomes" id="UP000177798"/>
    </source>
</evidence>
<proteinExistence type="predicted"/>
<dbReference type="VEuPathDB" id="FungiDB:sscle_09g074070"/>
<dbReference type="KEGG" id="ssl:SS1G_03716"/>
<dbReference type="Pfam" id="PF00485">
    <property type="entry name" value="PRK"/>
    <property type="match status" value="1"/>
</dbReference>
<dbReference type="AlphaFoldDB" id="A0A1D9QCH9"/>
<accession>A0A1D9QCH9</accession>
<evidence type="ECO:0000313" key="2">
    <source>
        <dbReference type="EMBL" id="APA12637.1"/>
    </source>
</evidence>
<evidence type="ECO:0000259" key="1">
    <source>
        <dbReference type="Pfam" id="PF00485"/>
    </source>
</evidence>
<dbReference type="OMA" id="EVWFVEV"/>
<dbReference type="InterPro" id="IPR027417">
    <property type="entry name" value="P-loop_NTPase"/>
</dbReference>
<dbReference type="GO" id="GO:0005524">
    <property type="term" value="F:ATP binding"/>
    <property type="evidence" value="ECO:0007669"/>
    <property type="project" value="InterPro"/>
</dbReference>
<feature type="domain" description="Phosphoribulokinase/uridine kinase" evidence="1">
    <location>
        <begin position="27"/>
        <end position="189"/>
    </location>
</feature>
<dbReference type="RefSeq" id="XP_001595627.1">
    <property type="nucleotide sequence ID" value="XM_001595577.1"/>
</dbReference>
<organism evidence="2 3">
    <name type="scientific">Sclerotinia sclerotiorum (strain ATCC 18683 / 1980 / Ss-1)</name>
    <name type="common">White mold</name>
    <name type="synonym">Whetzelinia sclerotiorum</name>
    <dbReference type="NCBI Taxonomy" id="665079"/>
    <lineage>
        <taxon>Eukaryota</taxon>
        <taxon>Fungi</taxon>
        <taxon>Dikarya</taxon>
        <taxon>Ascomycota</taxon>
        <taxon>Pezizomycotina</taxon>
        <taxon>Leotiomycetes</taxon>
        <taxon>Helotiales</taxon>
        <taxon>Sclerotiniaceae</taxon>
        <taxon>Sclerotinia</taxon>
    </lineage>
</organism>
<dbReference type="SUPFAM" id="SSF52540">
    <property type="entry name" value="P-loop containing nucleoside triphosphate hydrolases"/>
    <property type="match status" value="1"/>
</dbReference>
<dbReference type="InterPro" id="IPR006083">
    <property type="entry name" value="PRK/URK"/>
</dbReference>
<name>A0A1D9QCH9_SCLS1</name>
<dbReference type="GO" id="GO:0016301">
    <property type="term" value="F:kinase activity"/>
    <property type="evidence" value="ECO:0007669"/>
    <property type="project" value="InterPro"/>
</dbReference>